<comment type="caution">
    <text evidence="1">The sequence shown here is derived from an EMBL/GenBank/DDBJ whole genome shotgun (WGS) entry which is preliminary data.</text>
</comment>
<name>A0A562DIC6_RHORH</name>
<dbReference type="SUPFAM" id="SSF51430">
    <property type="entry name" value="NAD(P)-linked oxidoreductase"/>
    <property type="match status" value="1"/>
</dbReference>
<accession>A0A562DIC6</accession>
<sequence length="68" mass="7478">MKLTLNNGVEMPALGFGVSNTPPAQTVAEAPQIGYQLIDTATSYFNEKEVCDTEAVTREAFWRDIPET</sequence>
<evidence type="ECO:0000313" key="2">
    <source>
        <dbReference type="Proteomes" id="UP000317573"/>
    </source>
</evidence>
<reference evidence="1 2" key="1">
    <citation type="submission" date="2019-07" db="EMBL/GenBank/DDBJ databases">
        <title>Genome sequencing of lignin-degrading bacterial isolates.</title>
        <authorList>
            <person name="Gladden J."/>
        </authorList>
    </citation>
    <scope>NUCLEOTIDE SEQUENCE [LARGE SCALE GENOMIC DNA]</scope>
    <source>
        <strain evidence="1 2">J45</strain>
    </source>
</reference>
<protein>
    <submittedName>
        <fullName evidence="1">Uncharacterized protein</fullName>
    </submittedName>
</protein>
<evidence type="ECO:0000313" key="1">
    <source>
        <dbReference type="EMBL" id="TWH09409.1"/>
    </source>
</evidence>
<organism evidence="1 2">
    <name type="scientific">Rhodococcus rhodochrous J45</name>
    <dbReference type="NCBI Taxonomy" id="935266"/>
    <lineage>
        <taxon>Bacteria</taxon>
        <taxon>Bacillati</taxon>
        <taxon>Actinomycetota</taxon>
        <taxon>Actinomycetes</taxon>
        <taxon>Mycobacteriales</taxon>
        <taxon>Nocardiaceae</taxon>
        <taxon>Rhodococcus</taxon>
    </lineage>
</organism>
<dbReference type="InterPro" id="IPR036812">
    <property type="entry name" value="NAD(P)_OxRdtase_dom_sf"/>
</dbReference>
<dbReference type="EMBL" id="VLJT01000057">
    <property type="protein sequence ID" value="TWH09409.1"/>
    <property type="molecule type" value="Genomic_DNA"/>
</dbReference>
<dbReference type="Proteomes" id="UP000317573">
    <property type="component" value="Unassembled WGS sequence"/>
</dbReference>
<proteinExistence type="predicted"/>
<gene>
    <name evidence="1" type="ORF">L618_005600000070</name>
</gene>
<dbReference type="RefSeq" id="WP_220660018.1">
    <property type="nucleotide sequence ID" value="NZ_VLJT01000057.1"/>
</dbReference>
<dbReference type="AlphaFoldDB" id="A0A562DIC6"/>
<dbReference type="Gene3D" id="3.20.20.100">
    <property type="entry name" value="NADP-dependent oxidoreductase domain"/>
    <property type="match status" value="1"/>
</dbReference>